<keyword evidence="2 7" id="KW-0808">Transferase</keyword>
<dbReference type="CDD" id="cd03360">
    <property type="entry name" value="LbH_AT_putative"/>
    <property type="match status" value="1"/>
</dbReference>
<organism evidence="7 8">
    <name type="scientific">Aquirufa nivalisilvae</name>
    <dbReference type="NCBI Taxonomy" id="2516557"/>
    <lineage>
        <taxon>Bacteria</taxon>
        <taxon>Pseudomonadati</taxon>
        <taxon>Bacteroidota</taxon>
        <taxon>Cytophagia</taxon>
        <taxon>Cytophagales</taxon>
        <taxon>Flectobacillaceae</taxon>
        <taxon>Aquirufa</taxon>
    </lineage>
</organism>
<evidence type="ECO:0000256" key="4">
    <source>
        <dbReference type="ARBA" id="ARBA00023315"/>
    </source>
</evidence>
<dbReference type="NCBIfam" id="TIGR03570">
    <property type="entry name" value="NeuD_NnaD"/>
    <property type="match status" value="1"/>
</dbReference>
<evidence type="ECO:0000313" key="7">
    <source>
        <dbReference type="EMBL" id="AWL07924.1"/>
    </source>
</evidence>
<dbReference type="Gene3D" id="3.40.50.20">
    <property type="match status" value="1"/>
</dbReference>
<protein>
    <submittedName>
        <fullName evidence="7">UDP-3-O-acylglucosamine N-acyltransferase</fullName>
        <ecNumber evidence="7">2.3.1.-</ecNumber>
    </submittedName>
</protein>
<name>A0A2S2DRA0_9BACT</name>
<dbReference type="Pfam" id="PF00132">
    <property type="entry name" value="Hexapep"/>
    <property type="match status" value="1"/>
</dbReference>
<evidence type="ECO:0000256" key="5">
    <source>
        <dbReference type="PIRSR" id="PIRSR620019-2"/>
    </source>
</evidence>
<keyword evidence="8" id="KW-1185">Reference proteome</keyword>
<dbReference type="InterPro" id="IPR050179">
    <property type="entry name" value="Trans_hexapeptide_repeat"/>
</dbReference>
<dbReference type="Pfam" id="PF14602">
    <property type="entry name" value="Hexapep_2"/>
    <property type="match status" value="1"/>
</dbReference>
<dbReference type="PANTHER" id="PTHR43300:SF7">
    <property type="entry name" value="UDP-N-ACETYLBACILLOSAMINE N-ACETYLTRANSFERASE"/>
    <property type="match status" value="1"/>
</dbReference>
<dbReference type="Proteomes" id="UP000245468">
    <property type="component" value="Chromosome"/>
</dbReference>
<dbReference type="AlphaFoldDB" id="A0A2S2DRA0"/>
<feature type="domain" description="PglD N-terminal" evidence="6">
    <location>
        <begin position="6"/>
        <end position="84"/>
    </location>
</feature>
<evidence type="ECO:0000256" key="1">
    <source>
        <dbReference type="ARBA" id="ARBA00007274"/>
    </source>
</evidence>
<dbReference type="EC" id="2.3.1.-" evidence="7"/>
<dbReference type="Gene3D" id="2.160.10.10">
    <property type="entry name" value="Hexapeptide repeat proteins"/>
    <property type="match status" value="2"/>
</dbReference>
<evidence type="ECO:0000259" key="6">
    <source>
        <dbReference type="Pfam" id="PF17836"/>
    </source>
</evidence>
<dbReference type="OrthoDB" id="9794407at2"/>
<evidence type="ECO:0000256" key="2">
    <source>
        <dbReference type="ARBA" id="ARBA00022679"/>
    </source>
</evidence>
<dbReference type="KEGG" id="psez:HME7025_00039"/>
<dbReference type="InterPro" id="IPR011004">
    <property type="entry name" value="Trimer_LpxA-like_sf"/>
</dbReference>
<keyword evidence="4 7" id="KW-0012">Acyltransferase</keyword>
<dbReference type="SUPFAM" id="SSF51161">
    <property type="entry name" value="Trimeric LpxA-like enzymes"/>
    <property type="match status" value="1"/>
</dbReference>
<dbReference type="InterPro" id="IPR001451">
    <property type="entry name" value="Hexapep"/>
</dbReference>
<dbReference type="GO" id="GO:0016746">
    <property type="term" value="F:acyltransferase activity"/>
    <property type="evidence" value="ECO:0007669"/>
    <property type="project" value="UniProtKB-KW"/>
</dbReference>
<sequence>MTSLPVIIIGVNPFALEVASIFQKNEVVIYGFLDDDPKKKDTQIGEIPVLGSTEDESYWGLIGKNCGVFVALENPTERKKMIETIMEDRQVKPVNAIHPSAIIADVKNLAYGVYVGAGAIIQPEAKLADHCMVGAGVIVETGAQIEEYVQIGAGSVIGKECKLDTNCFIGIQSTLVGSIKIGKGATVGAGSVVIEPVPASKRVFGNPAKLL</sequence>
<dbReference type="EMBL" id="CP029346">
    <property type="protein sequence ID" value="AWL07924.1"/>
    <property type="molecule type" value="Genomic_DNA"/>
</dbReference>
<dbReference type="RefSeq" id="WP_109321705.1">
    <property type="nucleotide sequence ID" value="NZ_CP029346.1"/>
</dbReference>
<accession>A0A2S2DRA0</accession>
<dbReference type="InterPro" id="IPR018357">
    <property type="entry name" value="Hexapep_transf_CS"/>
</dbReference>
<dbReference type="PROSITE" id="PS00101">
    <property type="entry name" value="HEXAPEP_TRANSFERASES"/>
    <property type="match status" value="1"/>
</dbReference>
<feature type="binding site" evidence="5">
    <location>
        <position position="171"/>
    </location>
    <ligand>
        <name>acetyl-CoA</name>
        <dbReference type="ChEBI" id="CHEBI:57288"/>
    </ligand>
</feature>
<dbReference type="InterPro" id="IPR041561">
    <property type="entry name" value="PglD_N"/>
</dbReference>
<gene>
    <name evidence="7" type="primary">wbqR</name>
    <name evidence="7" type="ORF">HME7025_00039</name>
</gene>
<dbReference type="Pfam" id="PF17836">
    <property type="entry name" value="PglD_N"/>
    <property type="match status" value="1"/>
</dbReference>
<evidence type="ECO:0000313" key="8">
    <source>
        <dbReference type="Proteomes" id="UP000245468"/>
    </source>
</evidence>
<dbReference type="InterPro" id="IPR020019">
    <property type="entry name" value="AcTrfase_PglD-like"/>
</dbReference>
<keyword evidence="3" id="KW-0677">Repeat</keyword>
<comment type="similarity">
    <text evidence="1">Belongs to the transferase hexapeptide repeat family.</text>
</comment>
<proteinExistence type="inferred from homology"/>
<dbReference type="PANTHER" id="PTHR43300">
    <property type="entry name" value="ACETYLTRANSFERASE"/>
    <property type="match status" value="1"/>
</dbReference>
<evidence type="ECO:0000256" key="3">
    <source>
        <dbReference type="ARBA" id="ARBA00022737"/>
    </source>
</evidence>
<reference evidence="8" key="1">
    <citation type="submission" date="2018-05" db="EMBL/GenBank/DDBJ databases">
        <title>Pseudarcicella sp. HME7025 Genome sequencing and assembly.</title>
        <authorList>
            <person name="Kim H."/>
            <person name="Kang H."/>
            <person name="Joh K."/>
        </authorList>
    </citation>
    <scope>NUCLEOTIDE SEQUENCE [LARGE SCALE GENOMIC DNA]</scope>
    <source>
        <strain evidence="8">HME7025</strain>
    </source>
</reference>